<comment type="similarity">
    <text evidence="1">Belongs to the isochorismatase family.</text>
</comment>
<organism evidence="4 5">
    <name type="scientific">Paenibacillus shirakamiensis</name>
    <dbReference type="NCBI Taxonomy" id="1265935"/>
    <lineage>
        <taxon>Bacteria</taxon>
        <taxon>Bacillati</taxon>
        <taxon>Bacillota</taxon>
        <taxon>Bacilli</taxon>
        <taxon>Bacillales</taxon>
        <taxon>Paenibacillaceae</taxon>
        <taxon>Paenibacillus</taxon>
    </lineage>
</organism>
<name>A0ABS4JKR8_9BACL</name>
<evidence type="ECO:0000256" key="1">
    <source>
        <dbReference type="ARBA" id="ARBA00006336"/>
    </source>
</evidence>
<accession>A0ABS4JKR8</accession>
<dbReference type="RefSeq" id="WP_209863390.1">
    <property type="nucleotide sequence ID" value="NZ_JAGGLD010000004.1"/>
</dbReference>
<dbReference type="InterPro" id="IPR036380">
    <property type="entry name" value="Isochorismatase-like_sf"/>
</dbReference>
<keyword evidence="2" id="KW-0378">Hydrolase</keyword>
<gene>
    <name evidence="4" type="ORF">J2Z69_002721</name>
</gene>
<feature type="domain" description="Isochorismatase-like" evidence="3">
    <location>
        <begin position="3"/>
        <end position="139"/>
    </location>
</feature>
<dbReference type="Gene3D" id="3.40.50.850">
    <property type="entry name" value="Isochorismatase-like"/>
    <property type="match status" value="1"/>
</dbReference>
<evidence type="ECO:0000313" key="4">
    <source>
        <dbReference type="EMBL" id="MBP2001676.1"/>
    </source>
</evidence>
<dbReference type="Pfam" id="PF00857">
    <property type="entry name" value="Isochorismatase"/>
    <property type="match status" value="1"/>
</dbReference>
<reference evidence="4 5" key="1">
    <citation type="submission" date="2021-03" db="EMBL/GenBank/DDBJ databases">
        <title>Genomic Encyclopedia of Type Strains, Phase IV (KMG-IV): sequencing the most valuable type-strain genomes for metagenomic binning, comparative biology and taxonomic classification.</title>
        <authorList>
            <person name="Goeker M."/>
        </authorList>
    </citation>
    <scope>NUCLEOTIDE SEQUENCE [LARGE SCALE GENOMIC DNA]</scope>
    <source>
        <strain evidence="4 5">DSM 26806</strain>
    </source>
</reference>
<keyword evidence="5" id="KW-1185">Reference proteome</keyword>
<proteinExistence type="inferred from homology"/>
<dbReference type="Proteomes" id="UP001519288">
    <property type="component" value="Unassembled WGS sequence"/>
</dbReference>
<comment type="caution">
    <text evidence="4">The sequence shown here is derived from an EMBL/GenBank/DDBJ whole genome shotgun (WGS) entry which is preliminary data.</text>
</comment>
<evidence type="ECO:0000259" key="3">
    <source>
        <dbReference type="Pfam" id="PF00857"/>
    </source>
</evidence>
<dbReference type="SUPFAM" id="SSF52499">
    <property type="entry name" value="Isochorismatase-like hydrolases"/>
    <property type="match status" value="1"/>
</dbReference>
<sequence length="178" mass="20263">MKALLVIDVQKGIVDTRDFNLELSVMKQIIQDFKASQLPIICLKHIDNSEGSLLHNDSEGSELHEAIKNCADLVIEKQTPSAFFNTDLSIHLQRLDIDHLFLIGFETEFCCMFTAISAYDRGYSVTFLQEAIGTTNTDDSYQMPGIDIDRFVSNILLWSNVIEVIDHRQYLEKYKAAL</sequence>
<dbReference type="EMBL" id="JAGGLD010000004">
    <property type="protein sequence ID" value="MBP2001676.1"/>
    <property type="molecule type" value="Genomic_DNA"/>
</dbReference>
<dbReference type="PANTHER" id="PTHR43540">
    <property type="entry name" value="PEROXYUREIDOACRYLATE/UREIDOACRYLATE AMIDOHYDROLASE-RELATED"/>
    <property type="match status" value="1"/>
</dbReference>
<evidence type="ECO:0000313" key="5">
    <source>
        <dbReference type="Proteomes" id="UP001519288"/>
    </source>
</evidence>
<dbReference type="InterPro" id="IPR050272">
    <property type="entry name" value="Isochorismatase-like_hydrls"/>
</dbReference>
<protein>
    <submittedName>
        <fullName evidence="4">Nicotinamidase-related amidase</fullName>
    </submittedName>
</protein>
<evidence type="ECO:0000256" key="2">
    <source>
        <dbReference type="ARBA" id="ARBA00022801"/>
    </source>
</evidence>
<dbReference type="PANTHER" id="PTHR43540:SF14">
    <property type="entry name" value="ISOCHORISMATASE"/>
    <property type="match status" value="1"/>
</dbReference>
<dbReference type="InterPro" id="IPR000868">
    <property type="entry name" value="Isochorismatase-like_dom"/>
</dbReference>